<evidence type="ECO:0000256" key="6">
    <source>
        <dbReference type="ARBA" id="ARBA00023002"/>
    </source>
</evidence>
<proteinExistence type="inferred from homology"/>
<protein>
    <recommendedName>
        <fullName evidence="8">Flavin-containing monooxygenase</fullName>
        <ecNumber evidence="8">1.-.-.-</ecNumber>
    </recommendedName>
</protein>
<evidence type="ECO:0000256" key="4">
    <source>
        <dbReference type="ARBA" id="ARBA00022827"/>
    </source>
</evidence>
<dbReference type="GO" id="GO:0004499">
    <property type="term" value="F:N,N-dimethylaniline monooxygenase activity"/>
    <property type="evidence" value="ECO:0007669"/>
    <property type="project" value="InterPro"/>
</dbReference>
<dbReference type="Pfam" id="PF00743">
    <property type="entry name" value="FMO-like"/>
    <property type="match status" value="1"/>
</dbReference>
<dbReference type="PRINTS" id="PR00370">
    <property type="entry name" value="FMOXYGENASE"/>
</dbReference>
<reference evidence="9" key="1">
    <citation type="submission" date="2025-08" db="UniProtKB">
        <authorList>
            <consortium name="Ensembl"/>
        </authorList>
    </citation>
    <scope>IDENTIFICATION</scope>
</reference>
<comment type="cofactor">
    <cofactor evidence="1 8">
        <name>FAD</name>
        <dbReference type="ChEBI" id="CHEBI:57692"/>
    </cofactor>
</comment>
<dbReference type="Ensembl" id="ENSCCRT00020080551.1">
    <property type="protein sequence ID" value="ENSCCRP00020073367.1"/>
    <property type="gene ID" value="ENSCCRG00020034290.1"/>
</dbReference>
<dbReference type="AlphaFoldDB" id="A0A8C2I2I7"/>
<name>A0A8C2I2I7_CYPCA</name>
<dbReference type="EC" id="1.-.-.-" evidence="8"/>
<sequence>MAKRVAVIGAGSSGLTSIKCCLDEGLEPVCFESSDDIGGLWKFKEQPEADRCSIYRSVIVNTSKEMMCYSDFPMPDHFPNYVNNSTLLQYIRLYAGHFNLLKHIHFQVINTITSHPLRFPRFKTSLVLANIPFNQSDFIHRGWDC</sequence>
<dbReference type="InterPro" id="IPR020946">
    <property type="entry name" value="Flavin_mOase-like"/>
</dbReference>
<evidence type="ECO:0000256" key="7">
    <source>
        <dbReference type="ARBA" id="ARBA00023033"/>
    </source>
</evidence>
<keyword evidence="3 8" id="KW-0285">Flavoprotein</keyword>
<evidence type="ECO:0000256" key="1">
    <source>
        <dbReference type="ARBA" id="ARBA00001974"/>
    </source>
</evidence>
<evidence type="ECO:0000256" key="8">
    <source>
        <dbReference type="RuleBase" id="RU361177"/>
    </source>
</evidence>
<dbReference type="InterPro" id="IPR036188">
    <property type="entry name" value="FAD/NAD-bd_sf"/>
</dbReference>
<accession>A0A8C2I2I7</accession>
<comment type="similarity">
    <text evidence="2 8">Belongs to the FMO family.</text>
</comment>
<dbReference type="GO" id="GO:0050660">
    <property type="term" value="F:flavin adenine dinucleotide binding"/>
    <property type="evidence" value="ECO:0007669"/>
    <property type="project" value="InterPro"/>
</dbReference>
<keyword evidence="7 8" id="KW-0503">Monooxygenase</keyword>
<keyword evidence="6 8" id="KW-0560">Oxidoreductase</keyword>
<organism evidence="9 10">
    <name type="scientific">Cyprinus carpio</name>
    <name type="common">Common carp</name>
    <dbReference type="NCBI Taxonomy" id="7962"/>
    <lineage>
        <taxon>Eukaryota</taxon>
        <taxon>Metazoa</taxon>
        <taxon>Chordata</taxon>
        <taxon>Craniata</taxon>
        <taxon>Vertebrata</taxon>
        <taxon>Euteleostomi</taxon>
        <taxon>Actinopterygii</taxon>
        <taxon>Neopterygii</taxon>
        <taxon>Teleostei</taxon>
        <taxon>Ostariophysi</taxon>
        <taxon>Cypriniformes</taxon>
        <taxon>Cyprinidae</taxon>
        <taxon>Cyprininae</taxon>
        <taxon>Cyprinus</taxon>
    </lineage>
</organism>
<dbReference type="PANTHER" id="PTHR23023">
    <property type="entry name" value="DIMETHYLANILINE MONOOXYGENASE"/>
    <property type="match status" value="1"/>
</dbReference>
<dbReference type="Gene3D" id="3.50.50.60">
    <property type="entry name" value="FAD/NAD(P)-binding domain"/>
    <property type="match status" value="1"/>
</dbReference>
<evidence type="ECO:0000313" key="9">
    <source>
        <dbReference type="Ensembl" id="ENSCCRP00020073367.1"/>
    </source>
</evidence>
<evidence type="ECO:0000313" key="10">
    <source>
        <dbReference type="Proteomes" id="UP000694701"/>
    </source>
</evidence>
<evidence type="ECO:0000256" key="5">
    <source>
        <dbReference type="ARBA" id="ARBA00022857"/>
    </source>
</evidence>
<evidence type="ECO:0000256" key="2">
    <source>
        <dbReference type="ARBA" id="ARBA00009183"/>
    </source>
</evidence>
<keyword evidence="4 8" id="KW-0274">FAD</keyword>
<evidence type="ECO:0000256" key="3">
    <source>
        <dbReference type="ARBA" id="ARBA00022630"/>
    </source>
</evidence>
<dbReference type="InterPro" id="IPR050346">
    <property type="entry name" value="FMO-like"/>
</dbReference>
<dbReference type="InterPro" id="IPR000960">
    <property type="entry name" value="Flavin_mOase"/>
</dbReference>
<dbReference type="Proteomes" id="UP000694701">
    <property type="component" value="Unplaced"/>
</dbReference>
<dbReference type="SUPFAM" id="SSF51905">
    <property type="entry name" value="FAD/NAD(P)-binding domain"/>
    <property type="match status" value="1"/>
</dbReference>
<dbReference type="GO" id="GO:0050661">
    <property type="term" value="F:NADP binding"/>
    <property type="evidence" value="ECO:0007669"/>
    <property type="project" value="InterPro"/>
</dbReference>
<keyword evidence="5" id="KW-0521">NADP</keyword>